<accession>A0A1X7VK99</accession>
<sequence length="64" mass="7751">MIKTSSDLSDNFWSCELYTIKLRKKLQIMTTESNTHYFRINLKRRSVTSSILSHIIKLRKEEMW</sequence>
<name>A0A1X7VK99_AMPQE</name>
<protein>
    <submittedName>
        <fullName evidence="1">Uncharacterized protein</fullName>
    </submittedName>
</protein>
<dbReference type="AlphaFoldDB" id="A0A1X7VK99"/>
<proteinExistence type="predicted"/>
<organism evidence="1">
    <name type="scientific">Amphimedon queenslandica</name>
    <name type="common">Sponge</name>
    <dbReference type="NCBI Taxonomy" id="400682"/>
    <lineage>
        <taxon>Eukaryota</taxon>
        <taxon>Metazoa</taxon>
        <taxon>Porifera</taxon>
        <taxon>Demospongiae</taxon>
        <taxon>Heteroscleromorpha</taxon>
        <taxon>Haplosclerida</taxon>
        <taxon>Niphatidae</taxon>
        <taxon>Amphimedon</taxon>
    </lineage>
</organism>
<evidence type="ECO:0000313" key="1">
    <source>
        <dbReference type="EnsemblMetazoa" id="Aqu2.1.40250_001"/>
    </source>
</evidence>
<dbReference type="EnsemblMetazoa" id="Aqu2.1.40250_001">
    <property type="protein sequence ID" value="Aqu2.1.40250_001"/>
    <property type="gene ID" value="Aqu2.1.40250"/>
</dbReference>
<dbReference type="InParanoid" id="A0A1X7VK99"/>
<reference evidence="1" key="1">
    <citation type="submission" date="2017-05" db="UniProtKB">
        <authorList>
            <consortium name="EnsemblMetazoa"/>
        </authorList>
    </citation>
    <scope>IDENTIFICATION</scope>
</reference>